<evidence type="ECO:0000256" key="2">
    <source>
        <dbReference type="ARBA" id="ARBA00023002"/>
    </source>
</evidence>
<proteinExistence type="inferred from homology"/>
<dbReference type="InterPro" id="IPR002347">
    <property type="entry name" value="SDR_fam"/>
</dbReference>
<dbReference type="RefSeq" id="WP_378612979.1">
    <property type="nucleotide sequence ID" value="NZ_JBHSAX010000014.1"/>
</dbReference>
<name>A0ABV8DV35_9NOCA</name>
<sequence>MSSLNAVVTGASSGIGEATARQLAAQGYHVYVGARRLDRLRGLAEEIGGTALELDVTSDESVAAFADAIPTASILVNNAGGAKGLATVAEADLDDWRWMWETNVLGTLRITKALLPKLIESGDGLIVTITSVAAFHAYDNGSGYTSAKHAQAVLHRTMRGELLGKPVRLTEIAPGAVETEFSLVRFDGDAEKAAKVYEGIDPLVAQDIAEIVGFVAARPPHVNLDQIIVAPRDQAAPGRFARRS</sequence>
<protein>
    <submittedName>
        <fullName evidence="3">SDR family NAD(P)-dependent oxidoreductase</fullName>
    </submittedName>
</protein>
<dbReference type="InterPro" id="IPR036291">
    <property type="entry name" value="NAD(P)-bd_dom_sf"/>
</dbReference>
<evidence type="ECO:0000313" key="3">
    <source>
        <dbReference type="EMBL" id="MFC3963232.1"/>
    </source>
</evidence>
<comment type="similarity">
    <text evidence="1">Belongs to the short-chain dehydrogenases/reductases (SDR) family.</text>
</comment>
<dbReference type="PANTHER" id="PTHR42901:SF1">
    <property type="entry name" value="ALCOHOL DEHYDROGENASE"/>
    <property type="match status" value="1"/>
</dbReference>
<accession>A0ABV8DV35</accession>
<reference evidence="4" key="1">
    <citation type="journal article" date="2019" name="Int. J. Syst. Evol. Microbiol.">
        <title>The Global Catalogue of Microorganisms (GCM) 10K type strain sequencing project: providing services to taxonomists for standard genome sequencing and annotation.</title>
        <authorList>
            <consortium name="The Broad Institute Genomics Platform"/>
            <consortium name="The Broad Institute Genome Sequencing Center for Infectious Disease"/>
            <person name="Wu L."/>
            <person name="Ma J."/>
        </authorList>
    </citation>
    <scope>NUCLEOTIDE SEQUENCE [LARGE SCALE GENOMIC DNA]</scope>
    <source>
        <strain evidence="4">CGMCC 4.7330</strain>
    </source>
</reference>
<keyword evidence="2" id="KW-0560">Oxidoreductase</keyword>
<dbReference type="Pfam" id="PF00106">
    <property type="entry name" value="adh_short"/>
    <property type="match status" value="1"/>
</dbReference>
<dbReference type="PANTHER" id="PTHR42901">
    <property type="entry name" value="ALCOHOL DEHYDROGENASE"/>
    <property type="match status" value="1"/>
</dbReference>
<evidence type="ECO:0000313" key="4">
    <source>
        <dbReference type="Proteomes" id="UP001595696"/>
    </source>
</evidence>
<keyword evidence="4" id="KW-1185">Reference proteome</keyword>
<organism evidence="3 4">
    <name type="scientific">Nocardia jiangsuensis</name>
    <dbReference type="NCBI Taxonomy" id="1691563"/>
    <lineage>
        <taxon>Bacteria</taxon>
        <taxon>Bacillati</taxon>
        <taxon>Actinomycetota</taxon>
        <taxon>Actinomycetes</taxon>
        <taxon>Mycobacteriales</taxon>
        <taxon>Nocardiaceae</taxon>
        <taxon>Nocardia</taxon>
    </lineage>
</organism>
<comment type="caution">
    <text evidence="3">The sequence shown here is derived from an EMBL/GenBank/DDBJ whole genome shotgun (WGS) entry which is preliminary data.</text>
</comment>
<dbReference type="Gene3D" id="3.40.50.720">
    <property type="entry name" value="NAD(P)-binding Rossmann-like Domain"/>
    <property type="match status" value="1"/>
</dbReference>
<dbReference type="EMBL" id="JBHSAX010000014">
    <property type="protein sequence ID" value="MFC3963232.1"/>
    <property type="molecule type" value="Genomic_DNA"/>
</dbReference>
<gene>
    <name evidence="3" type="ORF">ACFO0B_14670</name>
</gene>
<evidence type="ECO:0000256" key="1">
    <source>
        <dbReference type="ARBA" id="ARBA00006484"/>
    </source>
</evidence>
<dbReference type="SUPFAM" id="SSF51735">
    <property type="entry name" value="NAD(P)-binding Rossmann-fold domains"/>
    <property type="match status" value="1"/>
</dbReference>
<dbReference type="Proteomes" id="UP001595696">
    <property type="component" value="Unassembled WGS sequence"/>
</dbReference>
<dbReference type="PRINTS" id="PR00081">
    <property type="entry name" value="GDHRDH"/>
</dbReference>